<comment type="caution">
    <text evidence="6">The sequence shown here is derived from an EMBL/GenBank/DDBJ whole genome shotgun (WGS) entry which is preliminary data.</text>
</comment>
<dbReference type="SUPFAM" id="SSF46689">
    <property type="entry name" value="Homeodomain-like"/>
    <property type="match status" value="1"/>
</dbReference>
<dbReference type="InterPro" id="IPR009057">
    <property type="entry name" value="Homeodomain-like_sf"/>
</dbReference>
<feature type="domain" description="HTH tetR-type" evidence="5">
    <location>
        <begin position="14"/>
        <end position="74"/>
    </location>
</feature>
<dbReference type="InterPro" id="IPR001647">
    <property type="entry name" value="HTH_TetR"/>
</dbReference>
<dbReference type="PANTHER" id="PTHR30055">
    <property type="entry name" value="HTH-TYPE TRANSCRIPTIONAL REGULATOR RUTR"/>
    <property type="match status" value="1"/>
</dbReference>
<name>A0ABU3S6F1_9HYPH</name>
<dbReference type="EMBL" id="JAWDID010000012">
    <property type="protein sequence ID" value="MDU0340286.1"/>
    <property type="molecule type" value="Genomic_DNA"/>
</dbReference>
<dbReference type="Pfam" id="PF00440">
    <property type="entry name" value="TetR_N"/>
    <property type="match status" value="1"/>
</dbReference>
<dbReference type="PANTHER" id="PTHR30055:SF234">
    <property type="entry name" value="HTH-TYPE TRANSCRIPTIONAL REGULATOR BETI"/>
    <property type="match status" value="1"/>
</dbReference>
<keyword evidence="2 4" id="KW-0238">DNA-binding</keyword>
<gene>
    <name evidence="6" type="ORF">RKE40_10355</name>
</gene>
<dbReference type="PRINTS" id="PR00455">
    <property type="entry name" value="HTHTETR"/>
</dbReference>
<dbReference type="SUPFAM" id="SSF48498">
    <property type="entry name" value="Tetracyclin repressor-like, C-terminal domain"/>
    <property type="match status" value="1"/>
</dbReference>
<dbReference type="InterPro" id="IPR050109">
    <property type="entry name" value="HTH-type_TetR-like_transc_reg"/>
</dbReference>
<feature type="DNA-binding region" description="H-T-H motif" evidence="4">
    <location>
        <begin position="37"/>
        <end position="56"/>
    </location>
</feature>
<dbReference type="InterPro" id="IPR036271">
    <property type="entry name" value="Tet_transcr_reg_TetR-rel_C_sf"/>
</dbReference>
<evidence type="ECO:0000313" key="6">
    <source>
        <dbReference type="EMBL" id="MDU0340286.1"/>
    </source>
</evidence>
<dbReference type="Proteomes" id="UP001254257">
    <property type="component" value="Unassembled WGS sequence"/>
</dbReference>
<evidence type="ECO:0000313" key="7">
    <source>
        <dbReference type="Proteomes" id="UP001254257"/>
    </source>
</evidence>
<dbReference type="Gene3D" id="1.10.357.10">
    <property type="entry name" value="Tetracycline Repressor, domain 2"/>
    <property type="match status" value="1"/>
</dbReference>
<organism evidence="6 7">
    <name type="scientific">Bosea rubneri</name>
    <dbReference type="NCBI Taxonomy" id="3075434"/>
    <lineage>
        <taxon>Bacteria</taxon>
        <taxon>Pseudomonadati</taxon>
        <taxon>Pseudomonadota</taxon>
        <taxon>Alphaproteobacteria</taxon>
        <taxon>Hyphomicrobiales</taxon>
        <taxon>Boseaceae</taxon>
        <taxon>Bosea</taxon>
    </lineage>
</organism>
<evidence type="ECO:0000256" key="1">
    <source>
        <dbReference type="ARBA" id="ARBA00023015"/>
    </source>
</evidence>
<keyword evidence="1" id="KW-0805">Transcription regulation</keyword>
<dbReference type="RefSeq" id="WP_316018158.1">
    <property type="nucleotide sequence ID" value="NZ_JAWDID010000012.1"/>
</dbReference>
<keyword evidence="7" id="KW-1185">Reference proteome</keyword>
<dbReference type="PROSITE" id="PS50977">
    <property type="entry name" value="HTH_TETR_2"/>
    <property type="match status" value="1"/>
</dbReference>
<evidence type="ECO:0000256" key="2">
    <source>
        <dbReference type="ARBA" id="ARBA00023125"/>
    </source>
</evidence>
<evidence type="ECO:0000259" key="5">
    <source>
        <dbReference type="PROSITE" id="PS50977"/>
    </source>
</evidence>
<evidence type="ECO:0000256" key="4">
    <source>
        <dbReference type="PROSITE-ProRule" id="PRU00335"/>
    </source>
</evidence>
<evidence type="ECO:0000256" key="3">
    <source>
        <dbReference type="ARBA" id="ARBA00023163"/>
    </source>
</evidence>
<proteinExistence type="predicted"/>
<protein>
    <submittedName>
        <fullName evidence="6">TetR/AcrR family transcriptional regulator</fullName>
    </submittedName>
</protein>
<keyword evidence="3" id="KW-0804">Transcription</keyword>
<accession>A0ABU3S6F1</accession>
<sequence>MASKVIGLRERNRQHRVGLILGAASRLFAQSGYDSTRIEEIAEAAEVAPATVYNYFTNKANILTALAARHVYSSWAERSAYVQNPPSDPVEAVQGFERLLADQAMRTLGRECWRVILAAPYLQPGSRLHRAGIIFGWLIERHYRRMLRTFQERGQLDADVDIRALAELITAIGTYHFGRRVSDENMTLDTLKQDIEKHVLMTFLGVMPRQARPEAPGALP</sequence>
<reference evidence="6 7" key="1">
    <citation type="submission" date="2023-09" db="EMBL/GenBank/DDBJ databases">
        <title>Whole genome shotgun sequencing (WGS) of Bosea sp. ZW T0_25, isolated from stored onions (Allium cepa).</title>
        <authorList>
            <person name="Stoll D.A."/>
            <person name="Huch M."/>
        </authorList>
    </citation>
    <scope>NUCLEOTIDE SEQUENCE [LARGE SCALE GENOMIC DNA]</scope>
    <source>
        <strain evidence="6 7">ZW T0_25</strain>
    </source>
</reference>